<comment type="caution">
    <text evidence="1">The sequence shown here is derived from an EMBL/GenBank/DDBJ whole genome shotgun (WGS) entry which is preliminary data.</text>
</comment>
<reference evidence="1" key="1">
    <citation type="submission" date="2021-08" db="EMBL/GenBank/DDBJ databases">
        <title>The first chromosome-level gecko genome reveals the dynamic sex chromosomes of Neotropical dwarf geckos (Sphaerodactylidae: Sphaerodactylus).</title>
        <authorList>
            <person name="Pinto B.J."/>
            <person name="Keating S.E."/>
            <person name="Gamble T."/>
        </authorList>
    </citation>
    <scope>NUCLEOTIDE SEQUENCE</scope>
    <source>
        <strain evidence="1">TG3544</strain>
    </source>
</reference>
<sequence>MSPFRPPSDLSKVHPEDMEAISMGSHFIDRHRAELIQRTSTVEAVLDLLLGRILNDEQYERIASRETNADKMRELYRLVPSWDNSCKDQLYEALKAKNRFLIRDLEGR</sequence>
<dbReference type="EMBL" id="CM037628">
    <property type="protein sequence ID" value="KAH7997034.1"/>
    <property type="molecule type" value="Genomic_DNA"/>
</dbReference>
<evidence type="ECO:0000313" key="2">
    <source>
        <dbReference type="Proteomes" id="UP000827872"/>
    </source>
</evidence>
<keyword evidence="2" id="KW-1185">Reference proteome</keyword>
<proteinExistence type="predicted"/>
<organism evidence="1 2">
    <name type="scientific">Sphaerodactylus townsendi</name>
    <dbReference type="NCBI Taxonomy" id="933632"/>
    <lineage>
        <taxon>Eukaryota</taxon>
        <taxon>Metazoa</taxon>
        <taxon>Chordata</taxon>
        <taxon>Craniata</taxon>
        <taxon>Vertebrata</taxon>
        <taxon>Euteleostomi</taxon>
        <taxon>Lepidosauria</taxon>
        <taxon>Squamata</taxon>
        <taxon>Bifurcata</taxon>
        <taxon>Gekkota</taxon>
        <taxon>Sphaerodactylidae</taxon>
        <taxon>Sphaerodactylus</taxon>
    </lineage>
</organism>
<gene>
    <name evidence="1" type="ORF">K3G42_012889</name>
</gene>
<name>A0ACB8EWI8_9SAUR</name>
<dbReference type="Proteomes" id="UP000827872">
    <property type="component" value="Linkage Group LG15"/>
</dbReference>
<accession>A0ACB8EWI8</accession>
<protein>
    <submittedName>
        <fullName evidence="1">Uncharacterized protein</fullName>
    </submittedName>
</protein>
<evidence type="ECO:0000313" key="1">
    <source>
        <dbReference type="EMBL" id="KAH7997034.1"/>
    </source>
</evidence>